<organism evidence="2 3">
    <name type="scientific">Tateyamaria armeniaca</name>
    <dbReference type="NCBI Taxonomy" id="2518930"/>
    <lineage>
        <taxon>Bacteria</taxon>
        <taxon>Pseudomonadati</taxon>
        <taxon>Pseudomonadota</taxon>
        <taxon>Alphaproteobacteria</taxon>
        <taxon>Rhodobacterales</taxon>
        <taxon>Roseobacteraceae</taxon>
        <taxon>Tateyamaria</taxon>
    </lineage>
</organism>
<dbReference type="RefSeq" id="WP_407594054.1">
    <property type="nucleotide sequence ID" value="NZ_JBHDIY010000002.1"/>
</dbReference>
<keyword evidence="1" id="KW-1133">Transmembrane helix</keyword>
<keyword evidence="3" id="KW-1185">Reference proteome</keyword>
<name>A0ABW8V479_9RHOB</name>
<reference evidence="2 3" key="1">
    <citation type="submission" date="2024-08" db="EMBL/GenBank/DDBJ databases">
        <title>Tateyamaria sp. nov., isolated from marine algae.</title>
        <authorList>
            <person name="Choi B.J."/>
            <person name="Kim J.M."/>
            <person name="Lee J.K."/>
            <person name="Choi D.G."/>
            <person name="Bayburt H."/>
            <person name="Baek J.H."/>
            <person name="Han D.M."/>
            <person name="Jeon C.O."/>
        </authorList>
    </citation>
    <scope>NUCLEOTIDE SEQUENCE [LARGE SCALE GENOMIC DNA]</scope>
    <source>
        <strain evidence="2 3">KMU-156</strain>
    </source>
</reference>
<dbReference type="EMBL" id="JBHDIY010000002">
    <property type="protein sequence ID" value="MFL4472158.1"/>
    <property type="molecule type" value="Genomic_DNA"/>
</dbReference>
<feature type="transmembrane region" description="Helical" evidence="1">
    <location>
        <begin position="20"/>
        <end position="53"/>
    </location>
</feature>
<sequence>MKKLIDLDNAFFAHAWRRHLTLAVCFGWGLFELALGNAIWSLVFVALGVVAFWQFRQIDWSKYDGGH</sequence>
<gene>
    <name evidence="2" type="ORF">ACERZ8_20570</name>
</gene>
<evidence type="ECO:0000256" key="1">
    <source>
        <dbReference type="SAM" id="Phobius"/>
    </source>
</evidence>
<accession>A0ABW8V479</accession>
<evidence type="ECO:0008006" key="4">
    <source>
        <dbReference type="Google" id="ProtNLM"/>
    </source>
</evidence>
<keyword evidence="1" id="KW-0812">Transmembrane</keyword>
<protein>
    <recommendedName>
        <fullName evidence="4">DUF3329 domain-containing protein</fullName>
    </recommendedName>
</protein>
<dbReference type="Proteomes" id="UP001627408">
    <property type="component" value="Unassembled WGS sequence"/>
</dbReference>
<evidence type="ECO:0000313" key="2">
    <source>
        <dbReference type="EMBL" id="MFL4472158.1"/>
    </source>
</evidence>
<proteinExistence type="predicted"/>
<evidence type="ECO:0000313" key="3">
    <source>
        <dbReference type="Proteomes" id="UP001627408"/>
    </source>
</evidence>
<comment type="caution">
    <text evidence="2">The sequence shown here is derived from an EMBL/GenBank/DDBJ whole genome shotgun (WGS) entry which is preliminary data.</text>
</comment>
<keyword evidence="1" id="KW-0472">Membrane</keyword>